<evidence type="ECO:0000313" key="2">
    <source>
        <dbReference type="Proteomes" id="UP000015104"/>
    </source>
</evidence>
<keyword evidence="2" id="KW-1185">Reference proteome</keyword>
<evidence type="ECO:0000313" key="1">
    <source>
        <dbReference type="EnsemblMetazoa" id="tetur12g04120.1"/>
    </source>
</evidence>
<organism evidence="1 2">
    <name type="scientific">Tetranychus urticae</name>
    <name type="common">Two-spotted spider mite</name>
    <dbReference type="NCBI Taxonomy" id="32264"/>
    <lineage>
        <taxon>Eukaryota</taxon>
        <taxon>Metazoa</taxon>
        <taxon>Ecdysozoa</taxon>
        <taxon>Arthropoda</taxon>
        <taxon>Chelicerata</taxon>
        <taxon>Arachnida</taxon>
        <taxon>Acari</taxon>
        <taxon>Acariformes</taxon>
        <taxon>Trombidiformes</taxon>
        <taxon>Prostigmata</taxon>
        <taxon>Eleutherengona</taxon>
        <taxon>Raphignathae</taxon>
        <taxon>Tetranychoidea</taxon>
        <taxon>Tetranychidae</taxon>
        <taxon>Tetranychus</taxon>
    </lineage>
</organism>
<accession>A0A158P525</accession>
<dbReference type="EnsemblMetazoa" id="tetur12g04120.1">
    <property type="protein sequence ID" value="tetur12g04120.1"/>
    <property type="gene ID" value="tetur12g04120"/>
</dbReference>
<reference evidence="1" key="2">
    <citation type="submission" date="2016-04" db="UniProtKB">
        <authorList>
            <consortium name="EnsemblMetazoa"/>
        </authorList>
    </citation>
    <scope>IDENTIFICATION</scope>
</reference>
<dbReference type="AlphaFoldDB" id="A0A158P525"/>
<reference evidence="2" key="1">
    <citation type="submission" date="2011-08" db="EMBL/GenBank/DDBJ databases">
        <authorList>
            <person name="Rombauts S."/>
        </authorList>
    </citation>
    <scope>NUCLEOTIDE SEQUENCE</scope>
    <source>
        <strain evidence="2">London</strain>
    </source>
</reference>
<name>A0A158P525_TETUR</name>
<proteinExistence type="predicted"/>
<dbReference type="EMBL" id="CAEY01000120">
    <property type="status" value="NOT_ANNOTATED_CDS"/>
    <property type="molecule type" value="Genomic_DNA"/>
</dbReference>
<dbReference type="Proteomes" id="UP000015104">
    <property type="component" value="Unassembled WGS sequence"/>
</dbReference>
<sequence length="158" mass="16966">MSKKDGTNKITGNDDSKGENDGMVKMSWIKLFLIRVQCAGVVCVNCTCALVPCKLASSSPSNNKFQSNIALYLYLTRKSLKPTALEAPPLYKNNFKLYSGSSTVALGKPMGSMARTIRDANLNKLSTYSSSSSPGSQGTCLLPRLKLPSEGLVTASFQ</sequence>
<protein>
    <submittedName>
        <fullName evidence="1">Uncharacterized protein</fullName>
    </submittedName>
</protein>